<dbReference type="EC" id="2.4.1.-" evidence="12"/>
<reference evidence="14" key="1">
    <citation type="submission" date="2021-03" db="EMBL/GenBank/DDBJ databases">
        <authorList>
            <person name="Tagirdzhanova G."/>
        </authorList>
    </citation>
    <scope>NUCLEOTIDE SEQUENCE</scope>
</reference>
<proteinExistence type="inferred from homology"/>
<dbReference type="UniPathway" id="UPA00196"/>
<keyword evidence="4" id="KW-0337">GPI-anchor biosynthesis</keyword>
<comment type="subcellular location">
    <subcellularLocation>
        <location evidence="1 12">Endoplasmic reticulum membrane</location>
        <topology evidence="1 12">Multi-pass membrane protein</topology>
    </subcellularLocation>
</comment>
<evidence type="ECO:0000256" key="2">
    <source>
        <dbReference type="ARBA" id="ARBA00004687"/>
    </source>
</evidence>
<comment type="pathway">
    <text evidence="2">Glycolipid biosynthesis; glycosylphosphatidylinositol-anchor biosynthesis.</text>
</comment>
<evidence type="ECO:0000256" key="11">
    <source>
        <dbReference type="ARBA" id="ARBA00024708"/>
    </source>
</evidence>
<comment type="function">
    <text evidence="11">Mannosyltransferase involved in glycosylphosphatidylinositol-anchor biosynthesis. Transfers the third mannose to Man2-GlcN-acyl-PI during GPI precursor assembly.</text>
</comment>
<evidence type="ECO:0000256" key="13">
    <source>
        <dbReference type="SAM" id="MobiDB-lite"/>
    </source>
</evidence>
<keyword evidence="6" id="KW-0808">Transferase</keyword>
<evidence type="ECO:0000256" key="6">
    <source>
        <dbReference type="ARBA" id="ARBA00022679"/>
    </source>
</evidence>
<accession>A0A8H3EI69</accession>
<keyword evidence="5 12" id="KW-0328">Glycosyltransferase</keyword>
<feature type="region of interest" description="Disordered" evidence="13">
    <location>
        <begin position="1"/>
        <end position="33"/>
    </location>
</feature>
<evidence type="ECO:0000256" key="8">
    <source>
        <dbReference type="ARBA" id="ARBA00022824"/>
    </source>
</evidence>
<evidence type="ECO:0000256" key="3">
    <source>
        <dbReference type="ARBA" id="ARBA00006065"/>
    </source>
</evidence>
<keyword evidence="15" id="KW-1185">Reference proteome</keyword>
<evidence type="ECO:0000313" key="15">
    <source>
        <dbReference type="Proteomes" id="UP000664521"/>
    </source>
</evidence>
<name>A0A8H3EI69_9LECA</name>
<evidence type="ECO:0000256" key="5">
    <source>
        <dbReference type="ARBA" id="ARBA00022676"/>
    </source>
</evidence>
<dbReference type="PANTHER" id="PTHR22760">
    <property type="entry name" value="GLYCOSYLTRANSFERASE"/>
    <property type="match status" value="1"/>
</dbReference>
<dbReference type="GO" id="GO:0005789">
    <property type="term" value="C:endoplasmic reticulum membrane"/>
    <property type="evidence" value="ECO:0007669"/>
    <property type="project" value="UniProtKB-SubCell"/>
</dbReference>
<comment type="caution">
    <text evidence="14">The sequence shown here is derived from an EMBL/GenBank/DDBJ whole genome shotgun (WGS) entry which is preliminary data.</text>
</comment>
<dbReference type="OrthoDB" id="416834at2759"/>
<keyword evidence="10 12" id="KW-0472">Membrane</keyword>
<dbReference type="EMBL" id="CAJPDS010000004">
    <property type="protein sequence ID" value="CAF9906162.1"/>
    <property type="molecule type" value="Genomic_DNA"/>
</dbReference>
<evidence type="ECO:0000256" key="4">
    <source>
        <dbReference type="ARBA" id="ARBA00022502"/>
    </source>
</evidence>
<feature type="compositionally biased region" description="Basic and acidic residues" evidence="13">
    <location>
        <begin position="22"/>
        <end position="33"/>
    </location>
</feature>
<dbReference type="Pfam" id="PF03901">
    <property type="entry name" value="Glyco_transf_22"/>
    <property type="match status" value="1"/>
</dbReference>
<feature type="transmembrane region" description="Helical" evidence="12">
    <location>
        <begin position="241"/>
        <end position="267"/>
    </location>
</feature>
<evidence type="ECO:0000256" key="10">
    <source>
        <dbReference type="ARBA" id="ARBA00023136"/>
    </source>
</evidence>
<dbReference type="GO" id="GO:0000026">
    <property type="term" value="F:alpha-1,2-mannosyltransferase activity"/>
    <property type="evidence" value="ECO:0007669"/>
    <property type="project" value="TreeGrafter"/>
</dbReference>
<dbReference type="AlphaFoldDB" id="A0A8H3EI69"/>
<sequence>MSSTPTSDASTMIGSDSAISTDEEKSPPRRAFERAQRAATSQDILLFLVAFRILNALSIRTFFQPDEFFQSLEPAWAIAFGQDSGAWITWEWKHQLRSAIHPTIFAVVYWLASNLSKVLRLPPNWHADLMIAAPKTTQACFAALGDFYTWKLAEKVYGHGSNEAWAALILTVCSPWQWFCSTRTLSNCLETTLTIFALNSWPWHWTLEKGEEDHEDVVGLRKDQTDGGQDDELAKRICRCLLLAALACVLRPTNVLVWICLAGFQLWRTTTFGWLVPFRRPEAPIWIQVSGFTQGPATSKERIVLVIEAALCGLLVLAGSSVIDRLYYEQWTLPPLRFLYFNVAQSLSVFYGSNPWHYYLTQGYPLLLTTFIPFGLAGLYRSLQSTSSLSHKVLHQLSTTCFLVPTVLSLIAHKEVRFIYPLLPPLNILAASPFTAFFLPTITPSPPTTYATLTPRRLLLVGLAISTLALSLFTTTAHQVAPLSVLTYLRNEYSTHYLSQPPSTSSLQPAPSLMTVGFLMPCHSTPWRSHLVFPGIKAWALGCEPPINLDGEAKANYVDEADRFYADPIAFLQKEMGQPPRQQRRSLFGFGRSQDGLLPGGEMFGAERAGIGEKNGTGDESGVPWDGGSGRKIWTEYIVFFAQLEPTMERVLRGSVYGECWRGWNSWVHDDWRRRGDVVVWCVRGGGEKRRGKDKKERVRTVWW</sequence>
<feature type="compositionally biased region" description="Polar residues" evidence="13">
    <location>
        <begin position="1"/>
        <end position="20"/>
    </location>
</feature>
<comment type="similarity">
    <text evidence="3">Belongs to the glycosyltransferase 22 family. PIGB subfamily.</text>
</comment>
<keyword evidence="7 12" id="KW-0812">Transmembrane</keyword>
<feature type="transmembrane region" description="Helical" evidence="12">
    <location>
        <begin position="418"/>
        <end position="439"/>
    </location>
</feature>
<feature type="transmembrane region" description="Helical" evidence="12">
    <location>
        <begin position="364"/>
        <end position="381"/>
    </location>
</feature>
<evidence type="ECO:0000256" key="7">
    <source>
        <dbReference type="ARBA" id="ARBA00022692"/>
    </source>
</evidence>
<organism evidence="14 15">
    <name type="scientific">Heterodermia speciosa</name>
    <dbReference type="NCBI Taxonomy" id="116794"/>
    <lineage>
        <taxon>Eukaryota</taxon>
        <taxon>Fungi</taxon>
        <taxon>Dikarya</taxon>
        <taxon>Ascomycota</taxon>
        <taxon>Pezizomycotina</taxon>
        <taxon>Lecanoromycetes</taxon>
        <taxon>OSLEUM clade</taxon>
        <taxon>Lecanoromycetidae</taxon>
        <taxon>Caliciales</taxon>
        <taxon>Physciaceae</taxon>
        <taxon>Heterodermia</taxon>
    </lineage>
</organism>
<dbReference type="PANTHER" id="PTHR22760:SF4">
    <property type="entry name" value="GPI MANNOSYLTRANSFERASE 3"/>
    <property type="match status" value="1"/>
</dbReference>
<gene>
    <name evidence="14" type="primary">GPI10</name>
    <name evidence="14" type="ORF">HETSPECPRED_006085</name>
</gene>
<evidence type="ECO:0000313" key="14">
    <source>
        <dbReference type="EMBL" id="CAF9906162.1"/>
    </source>
</evidence>
<evidence type="ECO:0000256" key="1">
    <source>
        <dbReference type="ARBA" id="ARBA00004477"/>
    </source>
</evidence>
<evidence type="ECO:0000256" key="12">
    <source>
        <dbReference type="RuleBase" id="RU363075"/>
    </source>
</evidence>
<keyword evidence="8 12" id="KW-0256">Endoplasmic reticulum</keyword>
<feature type="transmembrane region" description="Helical" evidence="12">
    <location>
        <begin position="393"/>
        <end position="412"/>
    </location>
</feature>
<feature type="transmembrane region" description="Helical" evidence="12">
    <location>
        <begin position="459"/>
        <end position="481"/>
    </location>
</feature>
<dbReference type="GO" id="GO:0006506">
    <property type="term" value="P:GPI anchor biosynthetic process"/>
    <property type="evidence" value="ECO:0007669"/>
    <property type="project" value="UniProtKB-UniPathway"/>
</dbReference>
<dbReference type="InterPro" id="IPR005599">
    <property type="entry name" value="GPI_mannosylTrfase"/>
</dbReference>
<dbReference type="Proteomes" id="UP000664521">
    <property type="component" value="Unassembled WGS sequence"/>
</dbReference>
<evidence type="ECO:0000256" key="9">
    <source>
        <dbReference type="ARBA" id="ARBA00022989"/>
    </source>
</evidence>
<feature type="transmembrane region" description="Helical" evidence="12">
    <location>
        <begin position="303"/>
        <end position="323"/>
    </location>
</feature>
<keyword evidence="9 12" id="KW-1133">Transmembrane helix</keyword>
<protein>
    <recommendedName>
        <fullName evidence="12">Mannosyltransferase</fullName>
        <ecNumber evidence="12">2.4.1.-</ecNumber>
    </recommendedName>
</protein>